<evidence type="ECO:0000313" key="28">
    <source>
        <dbReference type="EMBL" id="CAK0784798.1"/>
    </source>
</evidence>
<organism evidence="28 29">
    <name type="scientific">Coccomyxa viridis</name>
    <dbReference type="NCBI Taxonomy" id="1274662"/>
    <lineage>
        <taxon>Eukaryota</taxon>
        <taxon>Viridiplantae</taxon>
        <taxon>Chlorophyta</taxon>
        <taxon>core chlorophytes</taxon>
        <taxon>Trebouxiophyceae</taxon>
        <taxon>Trebouxiophyceae incertae sedis</taxon>
        <taxon>Coccomyxaceae</taxon>
        <taxon>Coccomyxa</taxon>
    </lineage>
</organism>
<protein>
    <recommendedName>
        <fullName evidence="5">DNA polymerase zeta catalytic subunit</fullName>
        <ecNumber evidence="4">2.7.7.7</ecNumber>
    </recommendedName>
</protein>
<feature type="compositionally biased region" description="Low complexity" evidence="22">
    <location>
        <begin position="1385"/>
        <end position="1396"/>
    </location>
</feature>
<dbReference type="InterPro" id="IPR042087">
    <property type="entry name" value="DNA_pol_B_thumb"/>
</dbReference>
<feature type="compositionally biased region" description="Low complexity" evidence="22">
    <location>
        <begin position="393"/>
        <end position="414"/>
    </location>
</feature>
<dbReference type="EMBL" id="CAUYUE010000011">
    <property type="protein sequence ID" value="CAK0784798.1"/>
    <property type="molecule type" value="Genomic_DNA"/>
</dbReference>
<evidence type="ECO:0000256" key="4">
    <source>
        <dbReference type="ARBA" id="ARBA00012417"/>
    </source>
</evidence>
<feature type="compositionally biased region" description="Low complexity" evidence="22">
    <location>
        <begin position="1323"/>
        <end position="1333"/>
    </location>
</feature>
<keyword evidence="13" id="KW-0862">Zinc</keyword>
<feature type="compositionally biased region" description="Basic and acidic residues" evidence="22">
    <location>
        <begin position="686"/>
        <end position="701"/>
    </location>
</feature>
<feature type="compositionally biased region" description="Low complexity" evidence="22">
    <location>
        <begin position="785"/>
        <end position="798"/>
    </location>
</feature>
<feature type="domain" description="DNA-directed DNA polymerase family B exonuclease" evidence="24">
    <location>
        <begin position="1969"/>
        <end position="2141"/>
    </location>
</feature>
<dbReference type="InterPro" id="IPR006133">
    <property type="entry name" value="DNA-dir_DNA_pol_B_exonuc"/>
</dbReference>
<dbReference type="InterPro" id="IPR012337">
    <property type="entry name" value="RNaseH-like_sf"/>
</dbReference>
<feature type="compositionally biased region" description="Low complexity" evidence="22">
    <location>
        <begin position="573"/>
        <end position="590"/>
    </location>
</feature>
<evidence type="ECO:0000256" key="13">
    <source>
        <dbReference type="ARBA" id="ARBA00022833"/>
    </source>
</evidence>
<keyword evidence="8" id="KW-0548">Nucleotidyltransferase</keyword>
<dbReference type="GO" id="GO:0003887">
    <property type="term" value="F:DNA-directed DNA polymerase activity"/>
    <property type="evidence" value="ECO:0007669"/>
    <property type="project" value="UniProtKB-KW"/>
</dbReference>
<dbReference type="Gene3D" id="3.30.342.10">
    <property type="entry name" value="DNA Polymerase, chain B, domain 1"/>
    <property type="match status" value="1"/>
</dbReference>
<proteinExistence type="inferred from homology"/>
<feature type="region of interest" description="Disordered" evidence="22">
    <location>
        <begin position="573"/>
        <end position="646"/>
    </location>
</feature>
<feature type="compositionally biased region" description="Low complexity" evidence="22">
    <location>
        <begin position="1044"/>
        <end position="1054"/>
    </location>
</feature>
<feature type="compositionally biased region" description="Low complexity" evidence="22">
    <location>
        <begin position="1101"/>
        <end position="1121"/>
    </location>
</feature>
<evidence type="ECO:0000259" key="26">
    <source>
        <dbReference type="Pfam" id="PF24055"/>
    </source>
</evidence>
<feature type="region of interest" description="Disordered" evidence="22">
    <location>
        <begin position="1764"/>
        <end position="1846"/>
    </location>
</feature>
<dbReference type="FunFam" id="1.10.287.690:FF:000002">
    <property type="entry name" value="DNA polymerase zeta"/>
    <property type="match status" value="1"/>
</dbReference>
<dbReference type="Gene3D" id="3.30.420.10">
    <property type="entry name" value="Ribonuclease H-like superfamily/Ribonuclease H"/>
    <property type="match status" value="1"/>
</dbReference>
<evidence type="ECO:0000256" key="16">
    <source>
        <dbReference type="ARBA" id="ARBA00023014"/>
    </source>
</evidence>
<evidence type="ECO:0000256" key="20">
    <source>
        <dbReference type="ARBA" id="ARBA00049244"/>
    </source>
</evidence>
<keyword evidence="9" id="KW-0235">DNA replication</keyword>
<evidence type="ECO:0000256" key="11">
    <source>
        <dbReference type="ARBA" id="ARBA00022763"/>
    </source>
</evidence>
<comment type="subcellular location">
    <subcellularLocation>
        <location evidence="2">Nucleus</location>
    </subcellularLocation>
</comment>
<feature type="compositionally biased region" description="Basic and acidic residues" evidence="22">
    <location>
        <begin position="1533"/>
        <end position="1546"/>
    </location>
</feature>
<feature type="region of interest" description="Disordered" evidence="22">
    <location>
        <begin position="1450"/>
        <end position="1555"/>
    </location>
</feature>
<dbReference type="Pfam" id="PF14260">
    <property type="entry name" value="zf-C4pol"/>
    <property type="match status" value="1"/>
</dbReference>
<evidence type="ECO:0000256" key="18">
    <source>
        <dbReference type="ARBA" id="ARBA00023204"/>
    </source>
</evidence>
<evidence type="ECO:0000256" key="5">
    <source>
        <dbReference type="ARBA" id="ARBA00021589"/>
    </source>
</evidence>
<evidence type="ECO:0000313" key="29">
    <source>
        <dbReference type="Proteomes" id="UP001314263"/>
    </source>
</evidence>
<evidence type="ECO:0000256" key="14">
    <source>
        <dbReference type="ARBA" id="ARBA00022932"/>
    </source>
</evidence>
<dbReference type="FunFam" id="1.10.132.60:FF:000007">
    <property type="entry name" value="DNA polymerase"/>
    <property type="match status" value="1"/>
</dbReference>
<comment type="catalytic activity">
    <reaction evidence="20">
        <text>DNA(n) + a 2'-deoxyribonucleoside 5'-triphosphate = DNA(n+1) + diphosphate</text>
        <dbReference type="Rhea" id="RHEA:22508"/>
        <dbReference type="Rhea" id="RHEA-COMP:17339"/>
        <dbReference type="Rhea" id="RHEA-COMP:17340"/>
        <dbReference type="ChEBI" id="CHEBI:33019"/>
        <dbReference type="ChEBI" id="CHEBI:61560"/>
        <dbReference type="ChEBI" id="CHEBI:173112"/>
        <dbReference type="EC" id="2.7.7.7"/>
    </reaction>
</comment>
<evidence type="ECO:0000256" key="7">
    <source>
        <dbReference type="ARBA" id="ARBA00022679"/>
    </source>
</evidence>
<comment type="similarity">
    <text evidence="3">Belongs to the DNA polymerase type-B family.</text>
</comment>
<feature type="region of interest" description="Disordered" evidence="22">
    <location>
        <begin position="674"/>
        <end position="1410"/>
    </location>
</feature>
<feature type="compositionally biased region" description="Low complexity" evidence="22">
    <location>
        <begin position="1824"/>
        <end position="1838"/>
    </location>
</feature>
<evidence type="ECO:0000256" key="3">
    <source>
        <dbReference type="ARBA" id="ARBA00005755"/>
    </source>
</evidence>
<dbReference type="GO" id="GO:0006260">
    <property type="term" value="P:DNA replication"/>
    <property type="evidence" value="ECO:0007669"/>
    <property type="project" value="UniProtKB-KW"/>
</dbReference>
<dbReference type="GO" id="GO:0042276">
    <property type="term" value="P:error-prone translesion synthesis"/>
    <property type="evidence" value="ECO:0007669"/>
    <property type="project" value="TreeGrafter"/>
</dbReference>
<dbReference type="Pfam" id="PF24065">
    <property type="entry name" value="REV3_N"/>
    <property type="match status" value="1"/>
</dbReference>
<feature type="compositionally biased region" description="Low complexity" evidence="22">
    <location>
        <begin position="897"/>
        <end position="909"/>
    </location>
</feature>
<feature type="compositionally biased region" description="Low complexity" evidence="22">
    <location>
        <begin position="714"/>
        <end position="724"/>
    </location>
</feature>
<comment type="caution">
    <text evidence="28">The sequence shown here is derived from an EMBL/GenBank/DDBJ whole genome shotgun (WGS) entry which is preliminary data.</text>
</comment>
<feature type="domain" description="DNA polymerase delta/zeta catalytic subunit N-terminal" evidence="26">
    <location>
        <begin position="78"/>
        <end position="158"/>
    </location>
</feature>
<dbReference type="EC" id="2.7.7.7" evidence="4"/>
<keyword evidence="10" id="KW-0479">Metal-binding</keyword>
<evidence type="ECO:0000259" key="27">
    <source>
        <dbReference type="Pfam" id="PF24065"/>
    </source>
</evidence>
<dbReference type="GO" id="GO:0016035">
    <property type="term" value="C:zeta DNA polymerase complex"/>
    <property type="evidence" value="ECO:0007669"/>
    <property type="project" value="InterPro"/>
</dbReference>
<name>A0AAV1IFW6_9CHLO</name>
<sequence>MSQASDGYHTPLQPAVQKKDETFVVRIVSLDYYMAKPLPGLDLCFSPLEGTVIDRVPVIQIYGSTPGGQKTCVHLHKAFPYFYVPYEDDFPTDPAQAQAFVRHFARSLESAMHAGVESGAQRHQRVFAVQLVRAIPYYGYHPEEALFLKIVMYNPTDVGRAAKLLQGGGVVGKSMQPYEAHIPFLLQLKIDLNLAGMGWLHLSQIYCRVPFPERFMHRRRGWRDTPVLIQYEHDAPQGSGPGPSISEGSLAASQQDKLWVVDTLPTQWTRPVQTAAGPGRMLEKRSTCELEADACVEHVLNRAELVRDKLEAVGPDKRMVESLAPMWDEERQRCGGTGPPDPPPDPPRDPKPLCATVDFIREQFKAVADKQAAELAQAEPGGVAPAPSPPQPSDAGASPAERPSGASAASTSSSQRELLQQTQAANRVIPAEGPVSPVPPDGAAYEGGDLFIAPAQPLPGMELQLEDIVRREDINSAMEQDPAGERPAAAMQDEGQGEDERHLRQLMDLMHQEDSCSDEEGDGSARLMALAAQVATQGGQLQPVSQQDVLHKQLERATSQAEQECQAILGAAGASRPPCAPAAPEAAHASKAAHKHQRIAGPEQDPQLAAQQEHGLKDVEALGGNAPAPMGPQQGSNATWDGGGSAFRAAGLFSLQDQLGVFEGYSEDEDFNWSLVSSRPLPDPHGAQHPDSRSPQHEEHGSSPQEADQLPQVDGAGDDSISGDDGTRSGVHDPDKGLLQEADSRDGPWQRSSHSNANQQSADPAGSQQTHSSSQRFGGLPLQKPSPSTASAPAGAAALEDTGTAQASAQGPRRSRSAASMLPAGRKRPPRTIRPLRLETSLHTDSSRQRAGFLPGQYRPAVASDAGSSRAPFRPPRPIMSTATSAASIEQPDIAGLSQQQPSAPLQPARGLGQYSAEVAAGRSEPLCETAEASAAAGPPECLPDENPPEHPGQLQQQHKESQEPHEPGPHDVLGQPIYGCPISAQLRAPGIHMRARRRPQLEEAAAQDSQATRAAEHSSGALPAEQSLLPDVHDLGPIEEADPSAASPEEPGALDASAQHQQASRPDVQPSEPGLHSAAELSAAERSAAEQRRQSREFVAQVARESAALQAALAGSTSSSDPSAQQARAGDIEQPAAADEEMCSPDSSPAEAPVDAHKPDEASLAAWHGTTAPEEQGTMVRAEAPQDPPPELLQQKQGPHLESPLLSAQKPQQAALPSQLDGPSMPMASSPVHSGNEPDIVVDLSSPSPVMQQPAVQSQGASQQQEVLHKCHAQSSSDGCGTQPRASQPSQPVSHSALSSQQDTVGLRSQVRRDHHASPVRLSLDLDLTDSSKQTPANGSSQSAVPQQASPRSIPHTAQLSQHAPSQPVSVHSLSKDPSQLQRSSAAGEAASMASPQEAHANQQTPAAAQHEGLQLTDVPLSALHPRGLFMTQAVDAAAGATPMLLVTSHGQQPKHASTHDRDATYGSPQIGGNSQDGVDRHSDHSAPTPQSQPMHAQNHRQTDTLDMETGSHCSPDAAHKALDVGSSGTQPEDRRQRSQRRQGEDSNEATLHAFKPCMRPPTREQLQASMQELGILSIQHQGAFYGKPADVPERPIVWAGLEFRVPSAAVSALPAFRCGSRGAGASAMESLKAAAAAQAEQRQEDVAEPGPGSKRLHAFTPAQAPPSRAETDEWLAQQQRVLDGSQGSNSSRSRAGPPGSAAHRPQVGVAFGMDANTGRLLPGQPVSSSQESGGSDLLETPALATLPSQNRPVLGPSRLRIATQQSSGDEQQEEEEEIRPASPKYDERSFFYTTPKLNPGRPALQRPLGTQGTPGLAPPPASAAETAPPTMRTPATAVPPSPQWADRSEVLATPETPMAQVRPLVPPPLFDAPGAARPEQPGSSTANAVAAASAAQQLPHTADGAAGVTAAPAALLDMQAQAALLLGGPATAKRWTSQITPPSPAVRGETTPVSQAGYRRLVPGKGQNLTLLSIELHADTRGTLLPDPRYDALRSIVLAAADDAEDMSGGNYTARVLLFHDTATTLREGLPNVQMEMHDSENALLDAFVEAVRALDPDILVGFEVQQGSLGFLADRATALERPDPLLRQLSRTPQAASIAEKRQDEYGQLHASGLHCHGRIVLNLWRLLRSELKLRIYTFESCVAAVLQLRTPHVPAWVLAQWFNNGPAGGRWRCIQYWVRRARLSLAMMEQLDMTGRTGELARAFGIDFFSVLTRGSQYRVEAMMARLAHTQNYLLPAPSKQQCQGQPAMEAIPLVMEPESRLYVDPVIVLDFQSLYPSQIIAYNLCYSTCLGRPSHAEAGKAPIRLGAQTYGQQKGIMTDSKAPDKLIIAPNGIAYAPPEARPGILPRLLQEILSTRIMVKAAMKRAPKSAKVLQRILNARQFGLKLIANVTYGYTAAGFSGRMPLAELADSIVQSARETLENAIRMVEGHPEWRARVVYGDTDSLFVLLPGRSRAEAFRIGQEIAAAATAANPPPVTLKMEKVYHPCVLLAKKRYVGFMYETPQQATPTFDAKGIETVRRDTCGAVAKMMERTLRILFTTKDLSQVKEYNQRQWTKILAGRVSLADFVFAKEVRLGTYSARHGIVPPAAIVAGKAMAADPRMEPRYGERVPYVVVYGEPGARLIDMVVSPHALMESQGRLRLHANYYITKQIIPALERVISLVGGDMRAWFATMPRPQRLLPQKRPAAALGLGGRSSAGTIDAYYLSRHCAVCDSLTHANRPLCEACCAEPQAAASVLAARTARLAGAHALLVRVCLHCGGGGGRLQAGDRVTCDSLDCSVFFERKKAVGEAAAAEALYQAAMELF</sequence>
<feature type="compositionally biased region" description="Polar residues" evidence="22">
    <location>
        <begin position="1468"/>
        <end position="1478"/>
    </location>
</feature>
<feature type="compositionally biased region" description="Basic and acidic residues" evidence="22">
    <location>
        <begin position="958"/>
        <end position="970"/>
    </location>
</feature>
<dbReference type="InterPro" id="IPR023211">
    <property type="entry name" value="DNA_pol_palm_dom_sf"/>
</dbReference>
<feature type="compositionally biased region" description="Polar residues" evidence="22">
    <location>
        <begin position="1357"/>
        <end position="1384"/>
    </location>
</feature>
<dbReference type="Pfam" id="PF03104">
    <property type="entry name" value="DNA_pol_B_exo1"/>
    <property type="match status" value="1"/>
</dbReference>
<feature type="domain" description="DNA-directed DNA polymerase family B multifunctional" evidence="23">
    <location>
        <begin position="2212"/>
        <end position="2666"/>
    </location>
</feature>
<dbReference type="InterPro" id="IPR006134">
    <property type="entry name" value="DNA-dir_DNA_pol_B_multi_dom"/>
</dbReference>
<reference evidence="28 29" key="1">
    <citation type="submission" date="2023-10" db="EMBL/GenBank/DDBJ databases">
        <authorList>
            <person name="Maclean D."/>
            <person name="Macfadyen A."/>
        </authorList>
    </citation>
    <scope>NUCLEOTIDE SEQUENCE [LARGE SCALE GENOMIC DNA]</scope>
</reference>
<comment type="subunit">
    <text evidence="21">Forms DNA polymerase zeta with REV7.</text>
</comment>
<dbReference type="GO" id="GO:0003677">
    <property type="term" value="F:DNA binding"/>
    <property type="evidence" value="ECO:0007669"/>
    <property type="project" value="UniProtKB-KW"/>
</dbReference>
<dbReference type="GO" id="GO:0000724">
    <property type="term" value="P:double-strand break repair via homologous recombination"/>
    <property type="evidence" value="ECO:0007669"/>
    <property type="project" value="TreeGrafter"/>
</dbReference>
<evidence type="ECO:0000256" key="19">
    <source>
        <dbReference type="ARBA" id="ARBA00023242"/>
    </source>
</evidence>
<keyword evidence="12" id="KW-0863">Zinc-finger</keyword>
<dbReference type="InterPro" id="IPR017964">
    <property type="entry name" value="DNA-dir_DNA_pol_B_CS"/>
</dbReference>
<dbReference type="InterPro" id="IPR043502">
    <property type="entry name" value="DNA/RNA_pol_sf"/>
</dbReference>
<feature type="compositionally biased region" description="Polar residues" evidence="22">
    <location>
        <begin position="1274"/>
        <end position="1305"/>
    </location>
</feature>
<evidence type="ECO:0000256" key="17">
    <source>
        <dbReference type="ARBA" id="ARBA00023125"/>
    </source>
</evidence>
<feature type="region of interest" description="Disordered" evidence="22">
    <location>
        <begin position="1638"/>
        <end position="1739"/>
    </location>
</feature>
<dbReference type="InterPro" id="IPR056447">
    <property type="entry name" value="REV3_N"/>
</dbReference>
<dbReference type="InterPro" id="IPR030559">
    <property type="entry name" value="PolZ_Rev3"/>
</dbReference>
<evidence type="ECO:0000259" key="23">
    <source>
        <dbReference type="Pfam" id="PF00136"/>
    </source>
</evidence>
<dbReference type="PROSITE" id="PS00116">
    <property type="entry name" value="DNA_POLYMERASE_B"/>
    <property type="match status" value="1"/>
</dbReference>
<dbReference type="Pfam" id="PF24055">
    <property type="entry name" value="POL3_N"/>
    <property type="match status" value="1"/>
</dbReference>
<dbReference type="GO" id="GO:0000166">
    <property type="term" value="F:nucleotide binding"/>
    <property type="evidence" value="ECO:0007669"/>
    <property type="project" value="InterPro"/>
</dbReference>
<feature type="region of interest" description="Disordered" evidence="22">
    <location>
        <begin position="478"/>
        <end position="500"/>
    </location>
</feature>
<keyword evidence="18" id="KW-0234">DNA repair</keyword>
<dbReference type="SMART" id="SM00486">
    <property type="entry name" value="POLBc"/>
    <property type="match status" value="1"/>
</dbReference>
<dbReference type="PANTHER" id="PTHR45812">
    <property type="entry name" value="DNA POLYMERASE ZETA CATALYTIC SUBUNIT"/>
    <property type="match status" value="1"/>
</dbReference>
<evidence type="ECO:0000256" key="12">
    <source>
        <dbReference type="ARBA" id="ARBA00022771"/>
    </source>
</evidence>
<feature type="compositionally biased region" description="Polar residues" evidence="22">
    <location>
        <begin position="750"/>
        <end position="776"/>
    </location>
</feature>
<dbReference type="Gene3D" id="1.10.287.690">
    <property type="entry name" value="Helix hairpin bin"/>
    <property type="match status" value="1"/>
</dbReference>
<evidence type="ECO:0000256" key="6">
    <source>
        <dbReference type="ARBA" id="ARBA00022485"/>
    </source>
</evidence>
<dbReference type="Gene3D" id="1.10.132.60">
    <property type="entry name" value="DNA polymerase family B, C-terminal domain"/>
    <property type="match status" value="1"/>
</dbReference>
<dbReference type="Pfam" id="PF00136">
    <property type="entry name" value="DNA_pol_B"/>
    <property type="match status" value="1"/>
</dbReference>
<dbReference type="InterPro" id="IPR025687">
    <property type="entry name" value="Znf-C4pol"/>
</dbReference>
<feature type="domain" description="DNA polymerase zeta catalytic subunit N-terminal" evidence="27">
    <location>
        <begin position="23"/>
        <end position="76"/>
    </location>
</feature>
<keyword evidence="15" id="KW-0408">Iron</keyword>
<evidence type="ECO:0000256" key="21">
    <source>
        <dbReference type="ARBA" id="ARBA00066055"/>
    </source>
</evidence>
<feature type="compositionally biased region" description="Polar residues" evidence="22">
    <location>
        <begin position="1487"/>
        <end position="1497"/>
    </location>
</feature>
<gene>
    <name evidence="28" type="ORF">CVIRNUC_008002</name>
</gene>
<feature type="compositionally biased region" description="Low complexity" evidence="22">
    <location>
        <begin position="1341"/>
        <end position="1354"/>
    </location>
</feature>
<dbReference type="CDD" id="cd05778">
    <property type="entry name" value="DNA_polB_zeta_exo"/>
    <property type="match status" value="1"/>
</dbReference>
<feature type="compositionally biased region" description="Basic and acidic residues" evidence="22">
    <location>
        <begin position="836"/>
        <end position="848"/>
    </location>
</feature>
<comment type="cofactor">
    <cofactor evidence="1">
        <name>[4Fe-4S] cluster</name>
        <dbReference type="ChEBI" id="CHEBI:49883"/>
    </cofactor>
</comment>
<keyword evidence="6" id="KW-0004">4Fe-4S</keyword>
<accession>A0AAV1IFW6</accession>
<feature type="compositionally biased region" description="Polar residues" evidence="22">
    <location>
        <begin position="1246"/>
        <end position="1267"/>
    </location>
</feature>
<keyword evidence="17" id="KW-0238">DNA-binding</keyword>
<feature type="compositionally biased region" description="Low complexity" evidence="22">
    <location>
        <begin position="1005"/>
        <end position="1014"/>
    </location>
</feature>
<feature type="compositionally biased region" description="Low complexity" evidence="22">
    <location>
        <begin position="1885"/>
        <end position="1896"/>
    </location>
</feature>
<keyword evidence="19" id="KW-0539">Nucleus</keyword>
<dbReference type="CDD" id="cd05534">
    <property type="entry name" value="POLBc_zeta"/>
    <property type="match status" value="1"/>
</dbReference>
<feature type="compositionally biased region" description="Basic and acidic residues" evidence="22">
    <location>
        <begin position="725"/>
        <end position="748"/>
    </location>
</feature>
<feature type="region of interest" description="Disordered" evidence="22">
    <location>
        <begin position="1858"/>
        <end position="1896"/>
    </location>
</feature>
<evidence type="ECO:0000259" key="24">
    <source>
        <dbReference type="Pfam" id="PF03104"/>
    </source>
</evidence>
<keyword evidence="16" id="KW-0411">Iron-sulfur</keyword>
<evidence type="ECO:0000256" key="2">
    <source>
        <dbReference type="ARBA" id="ARBA00004123"/>
    </source>
</evidence>
<evidence type="ECO:0000259" key="25">
    <source>
        <dbReference type="Pfam" id="PF14260"/>
    </source>
</evidence>
<dbReference type="InterPro" id="IPR056435">
    <property type="entry name" value="DPOD/Z_N"/>
</dbReference>
<evidence type="ECO:0000256" key="1">
    <source>
        <dbReference type="ARBA" id="ARBA00001966"/>
    </source>
</evidence>
<keyword evidence="11" id="KW-0227">DNA damage</keyword>
<feature type="compositionally biased region" description="Polar residues" evidence="22">
    <location>
        <begin position="1678"/>
        <end position="1695"/>
    </location>
</feature>
<evidence type="ECO:0000256" key="10">
    <source>
        <dbReference type="ARBA" id="ARBA00022723"/>
    </source>
</evidence>
<evidence type="ECO:0000256" key="22">
    <source>
        <dbReference type="SAM" id="MobiDB-lite"/>
    </source>
</evidence>
<dbReference type="SUPFAM" id="SSF53098">
    <property type="entry name" value="Ribonuclease H-like"/>
    <property type="match status" value="1"/>
</dbReference>
<dbReference type="PRINTS" id="PR00106">
    <property type="entry name" value="DNAPOLB"/>
</dbReference>
<keyword evidence="7" id="KW-0808">Transferase</keyword>
<dbReference type="InterPro" id="IPR036397">
    <property type="entry name" value="RNaseH_sf"/>
</dbReference>
<feature type="domain" description="C4-type zinc-finger of DNA polymerase delta" evidence="25">
    <location>
        <begin position="2715"/>
        <end position="2790"/>
    </location>
</feature>
<dbReference type="PANTHER" id="PTHR45812:SF1">
    <property type="entry name" value="DNA POLYMERASE ZETA CATALYTIC SUBUNIT"/>
    <property type="match status" value="1"/>
</dbReference>
<dbReference type="InterPro" id="IPR006172">
    <property type="entry name" value="DNA-dir_DNA_pol_B"/>
</dbReference>
<keyword evidence="29" id="KW-1185">Reference proteome</keyword>
<dbReference type="GO" id="GO:0008270">
    <property type="term" value="F:zinc ion binding"/>
    <property type="evidence" value="ECO:0007669"/>
    <property type="project" value="UniProtKB-KW"/>
</dbReference>
<feature type="compositionally biased region" description="Low complexity" evidence="22">
    <location>
        <begin position="1078"/>
        <end position="1087"/>
    </location>
</feature>
<dbReference type="SUPFAM" id="SSF56672">
    <property type="entry name" value="DNA/RNA polymerases"/>
    <property type="match status" value="1"/>
</dbReference>
<dbReference type="GO" id="GO:0051539">
    <property type="term" value="F:4 iron, 4 sulfur cluster binding"/>
    <property type="evidence" value="ECO:0007669"/>
    <property type="project" value="UniProtKB-KW"/>
</dbReference>
<evidence type="ECO:0000256" key="8">
    <source>
        <dbReference type="ARBA" id="ARBA00022695"/>
    </source>
</evidence>
<feature type="region of interest" description="Disordered" evidence="22">
    <location>
        <begin position="368"/>
        <end position="421"/>
    </location>
</feature>
<dbReference type="GO" id="GO:0005634">
    <property type="term" value="C:nucleus"/>
    <property type="evidence" value="ECO:0007669"/>
    <property type="project" value="UniProtKB-SubCell"/>
</dbReference>
<evidence type="ECO:0000256" key="15">
    <source>
        <dbReference type="ARBA" id="ARBA00023004"/>
    </source>
</evidence>
<dbReference type="Gene3D" id="3.90.1600.10">
    <property type="entry name" value="Palm domain of DNA polymerase"/>
    <property type="match status" value="1"/>
</dbReference>
<feature type="region of interest" description="Disordered" evidence="22">
    <location>
        <begin position="325"/>
        <end position="353"/>
    </location>
</feature>
<feature type="compositionally biased region" description="Basic and acidic residues" evidence="22">
    <location>
        <begin position="1088"/>
        <end position="1097"/>
    </location>
</feature>
<evidence type="ECO:0000256" key="9">
    <source>
        <dbReference type="ARBA" id="ARBA00022705"/>
    </source>
</evidence>
<keyword evidence="14" id="KW-0239">DNA-directed DNA polymerase</keyword>
<dbReference type="Proteomes" id="UP001314263">
    <property type="component" value="Unassembled WGS sequence"/>
</dbReference>